<dbReference type="AlphaFoldDB" id="A0A835HVM4"/>
<dbReference type="PANTHER" id="PTHR43254">
    <property type="entry name" value="C-TERMINAL BINDING PROTEIN AN-RELATED"/>
    <property type="match status" value="1"/>
</dbReference>
<comment type="caution">
    <text evidence="2">The sequence shown here is derived from an EMBL/GenBank/DDBJ whole genome shotgun (WGS) entry which is preliminary data.</text>
</comment>
<dbReference type="OrthoDB" id="1695874at2759"/>
<evidence type="ECO:0000313" key="2">
    <source>
        <dbReference type="EMBL" id="KAF9605037.1"/>
    </source>
</evidence>
<organism evidence="2 3">
    <name type="scientific">Coptis chinensis</name>
    <dbReference type="NCBI Taxonomy" id="261450"/>
    <lineage>
        <taxon>Eukaryota</taxon>
        <taxon>Viridiplantae</taxon>
        <taxon>Streptophyta</taxon>
        <taxon>Embryophyta</taxon>
        <taxon>Tracheophyta</taxon>
        <taxon>Spermatophyta</taxon>
        <taxon>Magnoliopsida</taxon>
        <taxon>Ranunculales</taxon>
        <taxon>Ranunculaceae</taxon>
        <taxon>Coptidoideae</taxon>
        <taxon>Coptis</taxon>
    </lineage>
</organism>
<dbReference type="Pfam" id="PF02826">
    <property type="entry name" value="2-Hacid_dh_C"/>
    <property type="match status" value="1"/>
</dbReference>
<dbReference type="SUPFAM" id="SSF51735">
    <property type="entry name" value="NAD(P)-binding Rossmann-fold domains"/>
    <property type="match status" value="1"/>
</dbReference>
<dbReference type="EMBL" id="JADFTS010000005">
    <property type="protein sequence ID" value="KAF9605037.1"/>
    <property type="molecule type" value="Genomic_DNA"/>
</dbReference>
<dbReference type="GO" id="GO:0051287">
    <property type="term" value="F:NAD binding"/>
    <property type="evidence" value="ECO:0007669"/>
    <property type="project" value="InterPro"/>
</dbReference>
<name>A0A835HVM4_9MAGN</name>
<protein>
    <recommendedName>
        <fullName evidence="1">D-isomer specific 2-hydroxyacid dehydrogenase NAD-binding domain-containing protein</fullName>
    </recommendedName>
</protein>
<dbReference type="PANTHER" id="PTHR43254:SF3">
    <property type="entry name" value="C-TERMINAL BINDING PROTEIN AN"/>
    <property type="match status" value="1"/>
</dbReference>
<accession>A0A835HVM4</accession>
<proteinExistence type="predicted"/>
<dbReference type="InterPro" id="IPR036291">
    <property type="entry name" value="NAD(P)-bd_dom_sf"/>
</dbReference>
<dbReference type="InterPro" id="IPR006140">
    <property type="entry name" value="D-isomer_DH_NAD-bd"/>
</dbReference>
<dbReference type="Gene3D" id="3.40.50.720">
    <property type="entry name" value="NAD(P)-binding Rossmann-like Domain"/>
    <property type="match status" value="1"/>
</dbReference>
<dbReference type="InterPro" id="IPR045015">
    <property type="entry name" value="AN-like"/>
</dbReference>
<evidence type="ECO:0000259" key="1">
    <source>
        <dbReference type="Pfam" id="PF02826"/>
    </source>
</evidence>
<feature type="domain" description="D-isomer specific 2-hydroxyacid dehydrogenase NAD-binding" evidence="1">
    <location>
        <begin position="3"/>
        <end position="163"/>
    </location>
</feature>
<evidence type="ECO:0000313" key="3">
    <source>
        <dbReference type="Proteomes" id="UP000631114"/>
    </source>
</evidence>
<dbReference type="Proteomes" id="UP000631114">
    <property type="component" value="Unassembled WGS sequence"/>
</dbReference>
<dbReference type="GO" id="GO:0000226">
    <property type="term" value="P:microtubule cytoskeleton organization"/>
    <property type="evidence" value="ECO:0007669"/>
    <property type="project" value="InterPro"/>
</dbReference>
<reference evidence="2 3" key="1">
    <citation type="submission" date="2020-10" db="EMBL/GenBank/DDBJ databases">
        <title>The Coptis chinensis genome and diversification of protoberbering-type alkaloids.</title>
        <authorList>
            <person name="Wang B."/>
            <person name="Shu S."/>
            <person name="Song C."/>
            <person name="Liu Y."/>
        </authorList>
    </citation>
    <scope>NUCLEOTIDE SEQUENCE [LARGE SCALE GENOMIC DNA]</scope>
    <source>
        <strain evidence="2">HL-2020</strain>
        <tissue evidence="2">Leaf</tissue>
    </source>
</reference>
<sequence length="170" mass="18648">MVLFLGLLRGTHLLSHHVFSASGWLGSIQPFCHRMRRCRGLVLGIVGRSASAKSLDTRSLAFKMSVVYFDVPEGKAIKPSTMFPLATRRMDTFNDLLAESDLISLHCTLSNETIQIINADCLQHIKQGTFLVNTGSSQLLDDCALKQLLIDGTIVGCVLDGVEGPQWMEA</sequence>
<keyword evidence="3" id="KW-1185">Reference proteome</keyword>
<gene>
    <name evidence="2" type="ORF">IFM89_013539</name>
</gene>